<accession>A0ABP1QFK5</accession>
<reference evidence="3 4" key="1">
    <citation type="submission" date="2024-08" db="EMBL/GenBank/DDBJ databases">
        <authorList>
            <person name="Cucini C."/>
            <person name="Frati F."/>
        </authorList>
    </citation>
    <scope>NUCLEOTIDE SEQUENCE [LARGE SCALE GENOMIC DNA]</scope>
</reference>
<gene>
    <name evidence="3" type="ORF">ODALV1_LOCUS10779</name>
</gene>
<evidence type="ECO:0008006" key="5">
    <source>
        <dbReference type="Google" id="ProtNLM"/>
    </source>
</evidence>
<proteinExistence type="predicted"/>
<organism evidence="3 4">
    <name type="scientific">Orchesella dallaii</name>
    <dbReference type="NCBI Taxonomy" id="48710"/>
    <lineage>
        <taxon>Eukaryota</taxon>
        <taxon>Metazoa</taxon>
        <taxon>Ecdysozoa</taxon>
        <taxon>Arthropoda</taxon>
        <taxon>Hexapoda</taxon>
        <taxon>Collembola</taxon>
        <taxon>Entomobryomorpha</taxon>
        <taxon>Entomobryoidea</taxon>
        <taxon>Orchesellidae</taxon>
        <taxon>Orchesellinae</taxon>
        <taxon>Orchesella</taxon>
    </lineage>
</organism>
<sequence>MSYVTRRKSRRKFKHQPTNVDGLSQLLTKFSVTNNYGGDEWEDVPNSPKTSERYTRPASSSAIGSFNRRDDEHGSSSRKKRKDSIDRKGTGDTIAIGEIEEETHLDNISFRLGSTTYVMDDTGHWRTDTTDSDMITEVQKLHQSNARISQENNLLRVKNELLTDMIAKKTLRQEEVEQELQRLKKVLSKSSSRFSILCEKGYTV</sequence>
<feature type="region of interest" description="Disordered" evidence="2">
    <location>
        <begin position="34"/>
        <end position="89"/>
    </location>
</feature>
<name>A0ABP1QFK5_9HEXA</name>
<keyword evidence="1" id="KW-0175">Coiled coil</keyword>
<comment type="caution">
    <text evidence="3">The sequence shown here is derived from an EMBL/GenBank/DDBJ whole genome shotgun (WGS) entry which is preliminary data.</text>
</comment>
<dbReference type="EMBL" id="CAXLJM020000033">
    <property type="protein sequence ID" value="CAL8101248.1"/>
    <property type="molecule type" value="Genomic_DNA"/>
</dbReference>
<keyword evidence="4" id="KW-1185">Reference proteome</keyword>
<evidence type="ECO:0000256" key="1">
    <source>
        <dbReference type="SAM" id="Coils"/>
    </source>
</evidence>
<dbReference type="Pfam" id="PF14645">
    <property type="entry name" value="Chibby"/>
    <property type="match status" value="1"/>
</dbReference>
<feature type="region of interest" description="Disordered" evidence="2">
    <location>
        <begin position="1"/>
        <end position="20"/>
    </location>
</feature>
<evidence type="ECO:0000313" key="4">
    <source>
        <dbReference type="Proteomes" id="UP001642540"/>
    </source>
</evidence>
<feature type="coiled-coil region" evidence="1">
    <location>
        <begin position="166"/>
        <end position="193"/>
    </location>
</feature>
<evidence type="ECO:0000313" key="3">
    <source>
        <dbReference type="EMBL" id="CAL8101248.1"/>
    </source>
</evidence>
<protein>
    <recommendedName>
        <fullName evidence="5">PRKC apoptosis WT1 regulator protein</fullName>
    </recommendedName>
</protein>
<evidence type="ECO:0000256" key="2">
    <source>
        <dbReference type="SAM" id="MobiDB-lite"/>
    </source>
</evidence>
<dbReference type="InterPro" id="IPR028118">
    <property type="entry name" value="Chibby_fam"/>
</dbReference>
<feature type="compositionally biased region" description="Basic residues" evidence="2">
    <location>
        <begin position="1"/>
        <end position="15"/>
    </location>
</feature>
<dbReference type="Proteomes" id="UP001642540">
    <property type="component" value="Unassembled WGS sequence"/>
</dbReference>